<keyword evidence="4" id="KW-0067">ATP-binding</keyword>
<dbReference type="OrthoDB" id="264480at2157"/>
<gene>
    <name evidence="6" type="ORF">D6D85_04260</name>
</gene>
<dbReference type="EMBL" id="RCOS01000062">
    <property type="protein sequence ID" value="RSN76173.1"/>
    <property type="molecule type" value="Genomic_DNA"/>
</dbReference>
<name>A0A429GR68_9CREN</name>
<dbReference type="Gene3D" id="3.40.50.620">
    <property type="entry name" value="HUPs"/>
    <property type="match status" value="1"/>
</dbReference>
<reference evidence="6 7" key="1">
    <citation type="submission" date="2018-10" db="EMBL/GenBank/DDBJ databases">
        <title>Co-occurring genomic capacity for anaerobic methane metabolism and dissimilatory sulfite reduction discovered in the Korarchaeota.</title>
        <authorList>
            <person name="Mckay L.J."/>
            <person name="Dlakic M."/>
            <person name="Fields M.W."/>
            <person name="Delmont T.O."/>
            <person name="Eren A.M."/>
            <person name="Jay Z.J."/>
            <person name="Klingelsmith K.B."/>
            <person name="Rusch D.B."/>
            <person name="Inskeep W.P."/>
        </authorList>
    </citation>
    <scope>NUCLEOTIDE SEQUENCE [LARGE SCALE GENOMIC DNA]</scope>
    <source>
        <strain evidence="6 7">MDKW</strain>
    </source>
</reference>
<comment type="pathway">
    <text evidence="4">Cofactor biosynthesis; NAD(+) biosynthesis; NAD(+) from nicotinamide D-ribonucleotide: step 1/1.</text>
</comment>
<protein>
    <recommendedName>
        <fullName evidence="4">Nicotinamide-nucleotide adenylyltransferase</fullName>
        <ecNumber evidence="4">2.7.7.1</ecNumber>
    </recommendedName>
    <alternativeName>
        <fullName evidence="4">NAD(+) diphosphorylase</fullName>
    </alternativeName>
    <alternativeName>
        <fullName evidence="4">NAD(+) pyrophosphorylase</fullName>
    </alternativeName>
    <alternativeName>
        <fullName evidence="4">NMN adenylyltransferase</fullName>
    </alternativeName>
</protein>
<comment type="similarity">
    <text evidence="1 4">Belongs to the archaeal NMN adenylyltransferase family.</text>
</comment>
<dbReference type="GO" id="GO:0005524">
    <property type="term" value="F:ATP binding"/>
    <property type="evidence" value="ECO:0007669"/>
    <property type="project" value="UniProtKB-KW"/>
</dbReference>
<keyword evidence="4" id="KW-0547">Nucleotide-binding</keyword>
<keyword evidence="4" id="KW-0520">NAD</keyword>
<dbReference type="GO" id="GO:0005737">
    <property type="term" value="C:cytoplasm"/>
    <property type="evidence" value="ECO:0007669"/>
    <property type="project" value="UniProtKB-SubCell"/>
</dbReference>
<dbReference type="GO" id="GO:0000309">
    <property type="term" value="F:nicotinamide-nucleotide adenylyltransferase activity"/>
    <property type="evidence" value="ECO:0007669"/>
    <property type="project" value="UniProtKB-UniRule"/>
</dbReference>
<dbReference type="RefSeq" id="WP_125670796.1">
    <property type="nucleotide sequence ID" value="NZ_RCOS01000062.1"/>
</dbReference>
<keyword evidence="3 4" id="KW-0548">Nucleotidyltransferase</keyword>
<dbReference type="PANTHER" id="PTHR21342:SF0">
    <property type="entry name" value="BIFUNCTIONAL NMN ADENYLYLTRANSFERASE_NUDIX HYDROLASE"/>
    <property type="match status" value="1"/>
</dbReference>
<proteinExistence type="inferred from homology"/>
<evidence type="ECO:0000256" key="4">
    <source>
        <dbReference type="HAMAP-Rule" id="MF_00243"/>
    </source>
</evidence>
<dbReference type="PANTHER" id="PTHR21342">
    <property type="entry name" value="PHOSPHOPANTETHEINE ADENYLYLTRANSFERASE"/>
    <property type="match status" value="1"/>
</dbReference>
<dbReference type="HAMAP" id="MF_00243">
    <property type="entry name" value="NMN_adenylyltr"/>
    <property type="match status" value="1"/>
</dbReference>
<comment type="caution">
    <text evidence="6">The sequence shown here is derived from an EMBL/GenBank/DDBJ whole genome shotgun (WGS) entry which is preliminary data.</text>
</comment>
<keyword evidence="4" id="KW-0963">Cytoplasm</keyword>
<evidence type="ECO:0000259" key="5">
    <source>
        <dbReference type="Pfam" id="PF01467"/>
    </source>
</evidence>
<dbReference type="UniPathway" id="UPA00253">
    <property type="reaction ID" value="UER00600"/>
</dbReference>
<organism evidence="6 7">
    <name type="scientific">Candidatus Methanodesulfokora washburnensis</name>
    <dbReference type="NCBI Taxonomy" id="2478471"/>
    <lineage>
        <taxon>Archaea</taxon>
        <taxon>Thermoproteota</taxon>
        <taxon>Candidatus Korarchaeia</taxon>
        <taxon>Candidatus Korarchaeia incertae sedis</taxon>
        <taxon>Candidatus Methanodesulfokora</taxon>
    </lineage>
</organism>
<dbReference type="Proteomes" id="UP000277582">
    <property type="component" value="Unassembled WGS sequence"/>
</dbReference>
<dbReference type="NCBIfam" id="NF002243">
    <property type="entry name" value="PRK01153.1"/>
    <property type="match status" value="1"/>
</dbReference>
<dbReference type="InterPro" id="IPR004821">
    <property type="entry name" value="Cyt_trans-like"/>
</dbReference>
<feature type="domain" description="Cytidyltransferase-like" evidence="5">
    <location>
        <begin position="6"/>
        <end position="137"/>
    </location>
</feature>
<dbReference type="GO" id="GO:0009435">
    <property type="term" value="P:NAD+ biosynthetic process"/>
    <property type="evidence" value="ECO:0007669"/>
    <property type="project" value="UniProtKB-UniRule"/>
</dbReference>
<evidence type="ECO:0000313" key="7">
    <source>
        <dbReference type="Proteomes" id="UP000277582"/>
    </source>
</evidence>
<dbReference type="NCBIfam" id="TIGR00125">
    <property type="entry name" value="cyt_tran_rel"/>
    <property type="match status" value="1"/>
</dbReference>
<dbReference type="AlphaFoldDB" id="A0A429GR68"/>
<accession>A0A429GR68</accession>
<dbReference type="InterPro" id="IPR014729">
    <property type="entry name" value="Rossmann-like_a/b/a_fold"/>
</dbReference>
<evidence type="ECO:0000256" key="3">
    <source>
        <dbReference type="ARBA" id="ARBA00022695"/>
    </source>
</evidence>
<comment type="catalytic activity">
    <reaction evidence="4">
        <text>beta-nicotinamide D-ribonucleotide + ATP + H(+) = diphosphate + NAD(+)</text>
        <dbReference type="Rhea" id="RHEA:21360"/>
        <dbReference type="ChEBI" id="CHEBI:14649"/>
        <dbReference type="ChEBI" id="CHEBI:15378"/>
        <dbReference type="ChEBI" id="CHEBI:30616"/>
        <dbReference type="ChEBI" id="CHEBI:33019"/>
        <dbReference type="ChEBI" id="CHEBI:57540"/>
        <dbReference type="EC" id="2.7.7.1"/>
    </reaction>
</comment>
<comment type="subcellular location">
    <subcellularLocation>
        <location evidence="4">Cytoplasm</location>
    </subcellularLocation>
</comment>
<dbReference type="EC" id="2.7.7.1" evidence="4"/>
<evidence type="ECO:0000256" key="2">
    <source>
        <dbReference type="ARBA" id="ARBA00022679"/>
    </source>
</evidence>
<dbReference type="SUPFAM" id="SSF52374">
    <property type="entry name" value="Nucleotidylyl transferase"/>
    <property type="match status" value="1"/>
</dbReference>
<keyword evidence="7" id="KW-1185">Reference proteome</keyword>
<evidence type="ECO:0000256" key="1">
    <source>
        <dbReference type="ARBA" id="ARBA00010124"/>
    </source>
</evidence>
<dbReference type="InterPro" id="IPR006418">
    <property type="entry name" value="NMN_Atrans_arc"/>
</dbReference>
<dbReference type="Pfam" id="PF01467">
    <property type="entry name" value="CTP_transf_like"/>
    <property type="match status" value="1"/>
</dbReference>
<keyword evidence="4" id="KW-0662">Pyridine nucleotide biosynthesis</keyword>
<sequence>MYRRALLVGRFQPLHWGHIHCFKYVLERASELVIGIGSSQHSNTERNPLSTAERYEMIVRTLRREGFPMERISIVPIPDTERPEENWGMIVLERIPRIDIAFSNDPETVKCLSEVGIRVEGIPFHKRKLYEATKIRKKILQGDNSWRDLVPEEVAKFLDEIKFEERLKSIIS</sequence>
<keyword evidence="2 4" id="KW-0808">Transferase</keyword>
<evidence type="ECO:0000313" key="6">
    <source>
        <dbReference type="EMBL" id="RSN76173.1"/>
    </source>
</evidence>